<dbReference type="EMBL" id="EQ981432">
    <property type="protein sequence ID" value="EEF24723.1"/>
    <property type="molecule type" value="Genomic_DNA"/>
</dbReference>
<dbReference type="Proteomes" id="UP000008311">
    <property type="component" value="Unassembled WGS sequence"/>
</dbReference>
<feature type="compositionally biased region" description="Low complexity" evidence="1">
    <location>
        <begin position="166"/>
        <end position="187"/>
    </location>
</feature>
<feature type="compositionally biased region" description="Basic residues" evidence="1">
    <location>
        <begin position="29"/>
        <end position="57"/>
    </location>
</feature>
<dbReference type="InterPro" id="IPR013325">
    <property type="entry name" value="RNA_pol_sigma_r2"/>
</dbReference>
<dbReference type="GO" id="GO:0003700">
    <property type="term" value="F:DNA-binding transcription factor activity"/>
    <property type="evidence" value="ECO:0007669"/>
    <property type="project" value="InterPro"/>
</dbReference>
<organism evidence="2 3">
    <name type="scientific">Ricinus communis</name>
    <name type="common">Castor bean</name>
    <dbReference type="NCBI Taxonomy" id="3988"/>
    <lineage>
        <taxon>Eukaryota</taxon>
        <taxon>Viridiplantae</taxon>
        <taxon>Streptophyta</taxon>
        <taxon>Embryophyta</taxon>
        <taxon>Tracheophyta</taxon>
        <taxon>Spermatophyta</taxon>
        <taxon>Magnoliopsida</taxon>
        <taxon>eudicotyledons</taxon>
        <taxon>Gunneridae</taxon>
        <taxon>Pentapetalae</taxon>
        <taxon>rosids</taxon>
        <taxon>fabids</taxon>
        <taxon>Malpighiales</taxon>
        <taxon>Euphorbiaceae</taxon>
        <taxon>Acalyphoideae</taxon>
        <taxon>Acalypheae</taxon>
        <taxon>Ricinus</taxon>
    </lineage>
</organism>
<evidence type="ECO:0000313" key="3">
    <source>
        <dbReference type="Proteomes" id="UP000008311"/>
    </source>
</evidence>
<dbReference type="SUPFAM" id="SSF88946">
    <property type="entry name" value="Sigma2 domain of RNA polymerase sigma factors"/>
    <property type="match status" value="1"/>
</dbReference>
<dbReference type="Gene3D" id="1.10.1740.10">
    <property type="match status" value="1"/>
</dbReference>
<sequence>MADLGGPQPAGPAGLRHSRPGLGRGAGALRRRRRPDRALQRRAGRAPPQRRRARPLHAARGAGPAADGHSAARRARGQRRAILLRAAGARRRARARAPPGRQRPPLRRPRAAPRLGGAVRQRTDRAGALSRGADARGRRERPSGRAPAGGDDGQRLARPGHRGDAARLAAGRRAAAAPGPAAGAGHPAARRQRGDGLSRRRSAAMSEGVLPQLRNLLVQRYEQIRQSLTIKLGNADLAGDALHEVWLRLQRDPTISGPVQNPQAYLVRMGINLAIDVQRSQSKLMSTEEVEELMQALPDPAPGPAELAELRSEMD</sequence>
<dbReference type="GO" id="GO:0006352">
    <property type="term" value="P:DNA-templated transcription initiation"/>
    <property type="evidence" value="ECO:0007669"/>
    <property type="project" value="InterPro"/>
</dbReference>
<feature type="region of interest" description="Disordered" evidence="1">
    <location>
        <begin position="1"/>
        <end position="201"/>
    </location>
</feature>
<feature type="compositionally biased region" description="Low complexity" evidence="1">
    <location>
        <begin position="1"/>
        <end position="14"/>
    </location>
</feature>
<evidence type="ECO:0000313" key="2">
    <source>
        <dbReference type="EMBL" id="EEF24723.1"/>
    </source>
</evidence>
<gene>
    <name evidence="2" type="ORF">RCOM_1788260</name>
</gene>
<evidence type="ECO:0008006" key="4">
    <source>
        <dbReference type="Google" id="ProtNLM"/>
    </source>
</evidence>
<evidence type="ECO:0000256" key="1">
    <source>
        <dbReference type="SAM" id="MobiDB-lite"/>
    </source>
</evidence>
<dbReference type="AlphaFoldDB" id="B9THE0"/>
<dbReference type="InParanoid" id="B9THE0"/>
<proteinExistence type="predicted"/>
<protein>
    <recommendedName>
        <fullName evidence="4">RNA polymerase sigma-70 region 2 domain-containing protein</fullName>
    </recommendedName>
</protein>
<feature type="compositionally biased region" description="Basic and acidic residues" evidence="1">
    <location>
        <begin position="133"/>
        <end position="143"/>
    </location>
</feature>
<keyword evidence="3" id="KW-1185">Reference proteome</keyword>
<reference evidence="3" key="1">
    <citation type="journal article" date="2010" name="Nat. Biotechnol.">
        <title>Draft genome sequence of the oilseed species Ricinus communis.</title>
        <authorList>
            <person name="Chan A.P."/>
            <person name="Crabtree J."/>
            <person name="Zhao Q."/>
            <person name="Lorenzi H."/>
            <person name="Orvis J."/>
            <person name="Puiu D."/>
            <person name="Melake-Berhan A."/>
            <person name="Jones K.M."/>
            <person name="Redman J."/>
            <person name="Chen G."/>
            <person name="Cahoon E.B."/>
            <person name="Gedil M."/>
            <person name="Stanke M."/>
            <person name="Haas B.J."/>
            <person name="Wortman J.R."/>
            <person name="Fraser-Liggett C.M."/>
            <person name="Ravel J."/>
            <person name="Rabinowicz P.D."/>
        </authorList>
    </citation>
    <scope>NUCLEOTIDE SEQUENCE [LARGE SCALE GENOMIC DNA]</scope>
    <source>
        <strain evidence="3">cv. Hale</strain>
    </source>
</reference>
<name>B9THE0_RICCO</name>
<feature type="non-terminal residue" evidence="2">
    <location>
        <position position="315"/>
    </location>
</feature>
<accession>B9THE0</accession>